<sequence length="112" mass="12947">MNTETNLPVETSKSATENQLAEWKKKHGDIFAVEFEDNEGQTLKGYFRKPNRTEMNFISTFHNQPFKMQHTFVSACWLGGDKVIMDDDRYMLGAAQALNELMEVKRGELKKL</sequence>
<name>A0A418M666_9BACT</name>
<dbReference type="AlphaFoldDB" id="A0A418M666"/>
<dbReference type="Gene3D" id="3.30.2220.10">
    <property type="entry name" value="rbstp2171"/>
    <property type="match status" value="1"/>
</dbReference>
<evidence type="ECO:0000313" key="1">
    <source>
        <dbReference type="EMBL" id="RIV21373.1"/>
    </source>
</evidence>
<keyword evidence="2" id="KW-1185">Reference proteome</keyword>
<accession>A0A418M666</accession>
<dbReference type="EMBL" id="QXED01000005">
    <property type="protein sequence ID" value="RIV21373.1"/>
    <property type="molecule type" value="Genomic_DNA"/>
</dbReference>
<evidence type="ECO:0000313" key="2">
    <source>
        <dbReference type="Proteomes" id="UP000283523"/>
    </source>
</evidence>
<dbReference type="Proteomes" id="UP000283523">
    <property type="component" value="Unassembled WGS sequence"/>
</dbReference>
<proteinExistence type="predicted"/>
<comment type="caution">
    <text evidence="1">The sequence shown here is derived from an EMBL/GenBank/DDBJ whole genome shotgun (WGS) entry which is preliminary data.</text>
</comment>
<gene>
    <name evidence="1" type="ORF">DYU11_18375</name>
</gene>
<dbReference type="RefSeq" id="WP_119669167.1">
    <property type="nucleotide sequence ID" value="NZ_QXED01000005.1"/>
</dbReference>
<protein>
    <submittedName>
        <fullName evidence="1">Uncharacterized protein</fullName>
    </submittedName>
</protein>
<dbReference type="OrthoDB" id="885654at2"/>
<organism evidence="1 2">
    <name type="scientific">Fibrisoma montanum</name>
    <dbReference type="NCBI Taxonomy" id="2305895"/>
    <lineage>
        <taxon>Bacteria</taxon>
        <taxon>Pseudomonadati</taxon>
        <taxon>Bacteroidota</taxon>
        <taxon>Cytophagia</taxon>
        <taxon>Cytophagales</taxon>
        <taxon>Spirosomataceae</taxon>
        <taxon>Fibrisoma</taxon>
    </lineage>
</organism>
<reference evidence="1 2" key="1">
    <citation type="submission" date="2018-08" db="EMBL/GenBank/DDBJ databases">
        <title>Fibrisoma montanum sp. nov., isolated from Danxia mountain soil.</title>
        <authorList>
            <person name="Huang Y."/>
        </authorList>
    </citation>
    <scope>NUCLEOTIDE SEQUENCE [LARGE SCALE GENOMIC DNA]</scope>
    <source>
        <strain evidence="1 2">HYT19</strain>
    </source>
</reference>